<accession>A0A5J9UD13</accession>
<evidence type="ECO:0000256" key="1">
    <source>
        <dbReference type="SAM" id="MobiDB-lite"/>
    </source>
</evidence>
<gene>
    <name evidence="3" type="ORF">EJB05_30852</name>
</gene>
<organism evidence="3 4">
    <name type="scientific">Eragrostis curvula</name>
    <name type="common">weeping love grass</name>
    <dbReference type="NCBI Taxonomy" id="38414"/>
    <lineage>
        <taxon>Eukaryota</taxon>
        <taxon>Viridiplantae</taxon>
        <taxon>Streptophyta</taxon>
        <taxon>Embryophyta</taxon>
        <taxon>Tracheophyta</taxon>
        <taxon>Spermatophyta</taxon>
        <taxon>Magnoliopsida</taxon>
        <taxon>Liliopsida</taxon>
        <taxon>Poales</taxon>
        <taxon>Poaceae</taxon>
        <taxon>PACMAD clade</taxon>
        <taxon>Chloridoideae</taxon>
        <taxon>Eragrostideae</taxon>
        <taxon>Eragrostidinae</taxon>
        <taxon>Eragrostis</taxon>
    </lineage>
</organism>
<evidence type="ECO:0000313" key="4">
    <source>
        <dbReference type="Proteomes" id="UP000324897"/>
    </source>
</evidence>
<feature type="non-terminal residue" evidence="3">
    <location>
        <position position="1"/>
    </location>
</feature>
<reference evidence="3 4" key="1">
    <citation type="journal article" date="2019" name="Sci. Rep.">
        <title>A high-quality genome of Eragrostis curvula grass provides insights into Poaceae evolution and supports new strategies to enhance forage quality.</title>
        <authorList>
            <person name="Carballo J."/>
            <person name="Santos B.A.C.M."/>
            <person name="Zappacosta D."/>
            <person name="Garbus I."/>
            <person name="Selva J.P."/>
            <person name="Gallo C.A."/>
            <person name="Diaz A."/>
            <person name="Albertini E."/>
            <person name="Caccamo M."/>
            <person name="Echenique V."/>
        </authorList>
    </citation>
    <scope>NUCLEOTIDE SEQUENCE [LARGE SCALE GENOMIC DNA]</scope>
    <source>
        <strain evidence="4">cv. Victoria</strain>
        <tissue evidence="3">Leaf</tissue>
    </source>
</reference>
<dbReference type="EMBL" id="RWGY01000026">
    <property type="protein sequence ID" value="TVU21227.1"/>
    <property type="molecule type" value="Genomic_DNA"/>
</dbReference>
<name>A0A5J9UD13_9POAL</name>
<keyword evidence="4" id="KW-1185">Reference proteome</keyword>
<feature type="compositionally biased region" description="Polar residues" evidence="1">
    <location>
        <begin position="54"/>
        <end position="63"/>
    </location>
</feature>
<feature type="region of interest" description="Disordered" evidence="1">
    <location>
        <begin position="43"/>
        <end position="80"/>
    </location>
</feature>
<keyword evidence="2" id="KW-0732">Signal</keyword>
<dbReference type="Proteomes" id="UP000324897">
    <property type="component" value="Unassembled WGS sequence"/>
</dbReference>
<dbReference type="AlphaFoldDB" id="A0A5J9UD13"/>
<feature type="signal peptide" evidence="2">
    <location>
        <begin position="1"/>
        <end position="27"/>
    </location>
</feature>
<sequence length="119" mass="12240">MARSFTGALIATLLLLTVHLLAGQAFARHAPAGLRSAPGVRVLYTAPTTPGPSPSNGHGNQPSAGEALDDDVLNGARGGVTATENHTVFCPSPCHYPTTAGEKPHNQLNVTGHREVAVN</sequence>
<evidence type="ECO:0000256" key="2">
    <source>
        <dbReference type="SAM" id="SignalP"/>
    </source>
</evidence>
<dbReference type="Gramene" id="TVU21227">
    <property type="protein sequence ID" value="TVU21227"/>
    <property type="gene ID" value="EJB05_30852"/>
</dbReference>
<feature type="chain" id="PRO_5023804249" evidence="2">
    <location>
        <begin position="28"/>
        <end position="119"/>
    </location>
</feature>
<proteinExistence type="predicted"/>
<dbReference type="OrthoDB" id="10693467at2759"/>
<protein>
    <submittedName>
        <fullName evidence="3">Uncharacterized protein</fullName>
    </submittedName>
</protein>
<comment type="caution">
    <text evidence="3">The sequence shown here is derived from an EMBL/GenBank/DDBJ whole genome shotgun (WGS) entry which is preliminary data.</text>
</comment>
<evidence type="ECO:0000313" key="3">
    <source>
        <dbReference type="EMBL" id="TVU21227.1"/>
    </source>
</evidence>